<gene>
    <name evidence="3" type="primary">LOC109114993</name>
</gene>
<feature type="region of interest" description="Disordered" evidence="1">
    <location>
        <begin position="1"/>
        <end position="28"/>
    </location>
</feature>
<reference evidence="3" key="1">
    <citation type="submission" date="2025-08" db="UniProtKB">
        <authorList>
            <consortium name="RefSeq"/>
        </authorList>
    </citation>
    <scope>IDENTIFICATION</scope>
</reference>
<sequence length="163" mass="18867">MATDKETETKTEVVSDTKSDSDSNLPYNGVMDTDEELECIMEVACVVGEFYYDTWIHKEPKHTMDCIGAVYTKSLFEGHDGQLDFVYYVVDSMYPNIAGYMALYRNTQYFNNVHTSLRSVIVRSFGVYKARFPILKCMPCYPLRTQQLIVVAYMTIHNFIRDN</sequence>
<dbReference type="AlphaFoldDB" id="A0A1U8Q7S3"/>
<organism evidence="2 3">
    <name type="scientific">Nelumbo nucifera</name>
    <name type="common">Sacred lotus</name>
    <dbReference type="NCBI Taxonomy" id="4432"/>
    <lineage>
        <taxon>Eukaryota</taxon>
        <taxon>Viridiplantae</taxon>
        <taxon>Streptophyta</taxon>
        <taxon>Embryophyta</taxon>
        <taxon>Tracheophyta</taxon>
        <taxon>Spermatophyta</taxon>
        <taxon>Magnoliopsida</taxon>
        <taxon>Proteales</taxon>
        <taxon>Nelumbonaceae</taxon>
        <taxon>Nelumbo</taxon>
    </lineage>
</organism>
<feature type="compositionally biased region" description="Basic and acidic residues" evidence="1">
    <location>
        <begin position="1"/>
        <end position="21"/>
    </location>
</feature>
<protein>
    <submittedName>
        <fullName evidence="3">Uncharacterized protein LOC109114993</fullName>
    </submittedName>
</protein>
<dbReference type="OrthoDB" id="1681765at2759"/>
<dbReference type="InParanoid" id="A0A1U8Q7S3"/>
<dbReference type="InterPro" id="IPR006912">
    <property type="entry name" value="Harbinger_derived_prot"/>
</dbReference>
<dbReference type="Proteomes" id="UP000189703">
    <property type="component" value="Unplaced"/>
</dbReference>
<dbReference type="GeneID" id="109114993"/>
<dbReference type="Pfam" id="PF04827">
    <property type="entry name" value="Plant_tran"/>
    <property type="match status" value="1"/>
</dbReference>
<accession>A0A1U8Q7S3</accession>
<dbReference type="KEGG" id="nnu:109114993"/>
<proteinExistence type="predicted"/>
<dbReference type="RefSeq" id="XP_019054096.1">
    <property type="nucleotide sequence ID" value="XM_019198551.1"/>
</dbReference>
<keyword evidence="2" id="KW-1185">Reference proteome</keyword>
<evidence type="ECO:0000313" key="2">
    <source>
        <dbReference type="Proteomes" id="UP000189703"/>
    </source>
</evidence>
<name>A0A1U8Q7S3_NELNU</name>
<evidence type="ECO:0000256" key="1">
    <source>
        <dbReference type="SAM" id="MobiDB-lite"/>
    </source>
</evidence>
<evidence type="ECO:0000313" key="3">
    <source>
        <dbReference type="RefSeq" id="XP_019054096.1"/>
    </source>
</evidence>